<dbReference type="Gene3D" id="1.20.1250.20">
    <property type="entry name" value="MFS general substrate transporter like domains"/>
    <property type="match status" value="1"/>
</dbReference>
<name>A0A5A5U1T9_LEUCI</name>
<accession>A0A5A5U1T9</accession>
<evidence type="ECO:0000256" key="3">
    <source>
        <dbReference type="ARBA" id="ARBA00022475"/>
    </source>
</evidence>
<feature type="domain" description="Major facilitator superfamily (MFS) profile" evidence="8">
    <location>
        <begin position="1"/>
        <end position="410"/>
    </location>
</feature>
<feature type="transmembrane region" description="Helical" evidence="7">
    <location>
        <begin position="99"/>
        <end position="118"/>
    </location>
</feature>
<keyword evidence="4 7" id="KW-0812">Transmembrane</keyword>
<evidence type="ECO:0000256" key="2">
    <source>
        <dbReference type="ARBA" id="ARBA00022448"/>
    </source>
</evidence>
<feature type="transmembrane region" description="Helical" evidence="7">
    <location>
        <begin position="138"/>
        <end position="160"/>
    </location>
</feature>
<feature type="transmembrane region" description="Helical" evidence="7">
    <location>
        <begin position="383"/>
        <end position="404"/>
    </location>
</feature>
<dbReference type="AlphaFoldDB" id="A0A5A5U1T9"/>
<proteinExistence type="predicted"/>
<evidence type="ECO:0000256" key="7">
    <source>
        <dbReference type="SAM" id="Phobius"/>
    </source>
</evidence>
<feature type="transmembrane region" description="Helical" evidence="7">
    <location>
        <begin position="43"/>
        <end position="63"/>
    </location>
</feature>
<dbReference type="Proteomes" id="UP000323274">
    <property type="component" value="Unassembled WGS sequence"/>
</dbReference>
<reference evidence="9 10" key="1">
    <citation type="submission" date="2019-04" db="EMBL/GenBank/DDBJ databases">
        <title>A pseudo-fructophilic Leuconostoc citreum strain F192-5 isolated from peel of satsuma mandarin: the first report for isolation and characterization of strain-dependent fructophilic-like characteristics.</title>
        <authorList>
            <person name="Maeno S."/>
            <person name="Tanizawa Y."/>
            <person name="Kajikawa A."/>
            <person name="Kanesaki Y."/>
            <person name="Kubota E."/>
            <person name="Arita M."/>
            <person name="Leon D."/>
            <person name="Endo A."/>
        </authorList>
    </citation>
    <scope>NUCLEOTIDE SEQUENCE [LARGE SCALE GENOMIC DNA]</scope>
    <source>
        <strain evidence="9 10">F192-5</strain>
    </source>
</reference>
<dbReference type="InterPro" id="IPR011701">
    <property type="entry name" value="MFS"/>
</dbReference>
<evidence type="ECO:0000313" key="9">
    <source>
        <dbReference type="EMBL" id="GDZ84418.1"/>
    </source>
</evidence>
<keyword evidence="3" id="KW-1003">Cell membrane</keyword>
<dbReference type="PANTHER" id="PTHR23517:SF3">
    <property type="entry name" value="INTEGRAL MEMBRANE TRANSPORT PROTEIN"/>
    <property type="match status" value="1"/>
</dbReference>
<dbReference type="InterPro" id="IPR050171">
    <property type="entry name" value="MFS_Transporters"/>
</dbReference>
<dbReference type="InterPro" id="IPR036259">
    <property type="entry name" value="MFS_trans_sf"/>
</dbReference>
<sequence>MSDFFKLDRNIQLRILMMFITVAIGSSVGPNMTIYYVEYMGALVTGFLLVSVQVAGFIAGLYGGHLSDSWGRKRVMLTGIALMVVGYVVAAAMNSPYYVNPYVTFIGFLLASVGLSFASPAEEAMMIDVSTVQNRKFIYAMIYWVINLSIMIGASLGGWFFKTARFELLIGTALGALISLLIVLFWITETLPVERRQKQGRSVWAVIKNYRIVLLDRRYVKFMVAGIGIAVIFSSPDYYLAAHLAQSFHTTSMFGVQIFGQRMLSVITITNTLMIVLLMGFMTKLFARWSDLKSSLVGTAIQGIGFAITFLLTDFWPLLVLAIILTIGEMIVTPASQSLRAEMMNQEKIGVYSGFSSAIRPIGFILSSGIVSASVLIGNVGAALLLLLVTLTSMLFTGLAVQMLREKRTR</sequence>
<keyword evidence="5 7" id="KW-1133">Transmembrane helix</keyword>
<dbReference type="InterPro" id="IPR020846">
    <property type="entry name" value="MFS_dom"/>
</dbReference>
<protein>
    <submittedName>
        <fullName evidence="9">MFS transporter</fullName>
    </submittedName>
</protein>
<dbReference type="RefSeq" id="WP_004899551.1">
    <property type="nucleotide sequence ID" value="NZ_BJJW01000010.1"/>
</dbReference>
<dbReference type="PANTHER" id="PTHR23517">
    <property type="entry name" value="RESISTANCE PROTEIN MDTM, PUTATIVE-RELATED-RELATED"/>
    <property type="match status" value="1"/>
</dbReference>
<keyword evidence="2" id="KW-0813">Transport</keyword>
<dbReference type="EMBL" id="BJJW01000010">
    <property type="protein sequence ID" value="GDZ84418.1"/>
    <property type="molecule type" value="Genomic_DNA"/>
</dbReference>
<evidence type="ECO:0000256" key="4">
    <source>
        <dbReference type="ARBA" id="ARBA00022692"/>
    </source>
</evidence>
<evidence type="ECO:0000259" key="8">
    <source>
        <dbReference type="PROSITE" id="PS50850"/>
    </source>
</evidence>
<dbReference type="GO" id="GO:0022857">
    <property type="term" value="F:transmembrane transporter activity"/>
    <property type="evidence" value="ECO:0007669"/>
    <property type="project" value="InterPro"/>
</dbReference>
<feature type="transmembrane region" description="Helical" evidence="7">
    <location>
        <begin position="357"/>
        <end position="377"/>
    </location>
</feature>
<dbReference type="CDD" id="cd17329">
    <property type="entry name" value="MFS_MdtH_MDR_like"/>
    <property type="match status" value="1"/>
</dbReference>
<comment type="caution">
    <text evidence="9">The sequence shown here is derived from an EMBL/GenBank/DDBJ whole genome shotgun (WGS) entry which is preliminary data.</text>
</comment>
<dbReference type="Pfam" id="PF07690">
    <property type="entry name" value="MFS_1"/>
    <property type="match status" value="1"/>
</dbReference>
<dbReference type="SUPFAM" id="SSF103473">
    <property type="entry name" value="MFS general substrate transporter"/>
    <property type="match status" value="1"/>
</dbReference>
<feature type="transmembrane region" description="Helical" evidence="7">
    <location>
        <begin position="15"/>
        <end position="37"/>
    </location>
</feature>
<evidence type="ECO:0000313" key="10">
    <source>
        <dbReference type="Proteomes" id="UP000323274"/>
    </source>
</evidence>
<feature type="transmembrane region" description="Helical" evidence="7">
    <location>
        <begin position="166"/>
        <end position="188"/>
    </location>
</feature>
<organism evidence="9 10">
    <name type="scientific">Leuconostoc citreum</name>
    <dbReference type="NCBI Taxonomy" id="33964"/>
    <lineage>
        <taxon>Bacteria</taxon>
        <taxon>Bacillati</taxon>
        <taxon>Bacillota</taxon>
        <taxon>Bacilli</taxon>
        <taxon>Lactobacillales</taxon>
        <taxon>Lactobacillaceae</taxon>
        <taxon>Leuconostoc</taxon>
    </lineage>
</organism>
<evidence type="ECO:0000256" key="5">
    <source>
        <dbReference type="ARBA" id="ARBA00022989"/>
    </source>
</evidence>
<keyword evidence="6 7" id="KW-0472">Membrane</keyword>
<feature type="transmembrane region" description="Helical" evidence="7">
    <location>
        <begin position="219"/>
        <end position="239"/>
    </location>
</feature>
<dbReference type="PROSITE" id="PS50850">
    <property type="entry name" value="MFS"/>
    <property type="match status" value="1"/>
</dbReference>
<evidence type="ECO:0000256" key="1">
    <source>
        <dbReference type="ARBA" id="ARBA00004651"/>
    </source>
</evidence>
<dbReference type="GO" id="GO:0005886">
    <property type="term" value="C:plasma membrane"/>
    <property type="evidence" value="ECO:0007669"/>
    <property type="project" value="UniProtKB-SubCell"/>
</dbReference>
<evidence type="ECO:0000256" key="6">
    <source>
        <dbReference type="ARBA" id="ARBA00023136"/>
    </source>
</evidence>
<comment type="subcellular location">
    <subcellularLocation>
        <location evidence="1">Cell membrane</location>
        <topology evidence="1">Multi-pass membrane protein</topology>
    </subcellularLocation>
</comment>
<dbReference type="OMA" id="FSLNYWA"/>
<feature type="transmembrane region" description="Helical" evidence="7">
    <location>
        <begin position="75"/>
        <end position="93"/>
    </location>
</feature>
<gene>
    <name evidence="9" type="primary">yweA</name>
    <name evidence="9" type="ORF">LCIT_16600</name>
</gene>
<feature type="transmembrane region" description="Helical" evidence="7">
    <location>
        <begin position="259"/>
        <end position="282"/>
    </location>
</feature>